<gene>
    <name evidence="1" type="ORF">HPB50_016271</name>
</gene>
<keyword evidence="2" id="KW-1185">Reference proteome</keyword>
<proteinExistence type="predicted"/>
<comment type="caution">
    <text evidence="1">The sequence shown here is derived from an EMBL/GenBank/DDBJ whole genome shotgun (WGS) entry which is preliminary data.</text>
</comment>
<evidence type="ECO:0000313" key="2">
    <source>
        <dbReference type="Proteomes" id="UP000821845"/>
    </source>
</evidence>
<organism evidence="1 2">
    <name type="scientific">Hyalomma asiaticum</name>
    <name type="common">Tick</name>
    <dbReference type="NCBI Taxonomy" id="266040"/>
    <lineage>
        <taxon>Eukaryota</taxon>
        <taxon>Metazoa</taxon>
        <taxon>Ecdysozoa</taxon>
        <taxon>Arthropoda</taxon>
        <taxon>Chelicerata</taxon>
        <taxon>Arachnida</taxon>
        <taxon>Acari</taxon>
        <taxon>Parasitiformes</taxon>
        <taxon>Ixodida</taxon>
        <taxon>Ixodoidea</taxon>
        <taxon>Ixodidae</taxon>
        <taxon>Hyalomminae</taxon>
        <taxon>Hyalomma</taxon>
    </lineage>
</organism>
<protein>
    <submittedName>
        <fullName evidence="1">Uncharacterized protein</fullName>
    </submittedName>
</protein>
<dbReference type="Proteomes" id="UP000821845">
    <property type="component" value="Chromosome 10"/>
</dbReference>
<sequence length="162" mass="17371">MSVEVIVEDISADAITEEAGWKTAGARRSRPRHREADARTNALGTGQQGAKSRNVKGKVMKAGRMPKLPKEEIKIVVRPQGGLDILKVGAPTVTAAIFAATGITAEETDQTPFHVAIAWPVPVPQQENAQPWPDAIPIQDTSSRRQVELGGHYPGHRTGGGR</sequence>
<accession>A0ACB7T7V9</accession>
<name>A0ACB7T7V9_HYAAI</name>
<reference evidence="1" key="1">
    <citation type="submission" date="2020-05" db="EMBL/GenBank/DDBJ databases">
        <title>Large-scale comparative analyses of tick genomes elucidate their genetic diversity and vector capacities.</title>
        <authorList>
            <person name="Jia N."/>
            <person name="Wang J."/>
            <person name="Shi W."/>
            <person name="Du L."/>
            <person name="Sun Y."/>
            <person name="Zhan W."/>
            <person name="Jiang J."/>
            <person name="Wang Q."/>
            <person name="Zhang B."/>
            <person name="Ji P."/>
            <person name="Sakyi L.B."/>
            <person name="Cui X."/>
            <person name="Yuan T."/>
            <person name="Jiang B."/>
            <person name="Yang W."/>
            <person name="Lam T.T.-Y."/>
            <person name="Chang Q."/>
            <person name="Ding S."/>
            <person name="Wang X."/>
            <person name="Zhu J."/>
            <person name="Ruan X."/>
            <person name="Zhao L."/>
            <person name="Wei J."/>
            <person name="Que T."/>
            <person name="Du C."/>
            <person name="Cheng J."/>
            <person name="Dai P."/>
            <person name="Han X."/>
            <person name="Huang E."/>
            <person name="Gao Y."/>
            <person name="Liu J."/>
            <person name="Shao H."/>
            <person name="Ye R."/>
            <person name="Li L."/>
            <person name="Wei W."/>
            <person name="Wang X."/>
            <person name="Wang C."/>
            <person name="Yang T."/>
            <person name="Huo Q."/>
            <person name="Li W."/>
            <person name="Guo W."/>
            <person name="Chen H."/>
            <person name="Zhou L."/>
            <person name="Ni X."/>
            <person name="Tian J."/>
            <person name="Zhou Y."/>
            <person name="Sheng Y."/>
            <person name="Liu T."/>
            <person name="Pan Y."/>
            <person name="Xia L."/>
            <person name="Li J."/>
            <person name="Zhao F."/>
            <person name="Cao W."/>
        </authorList>
    </citation>
    <scope>NUCLEOTIDE SEQUENCE</scope>
    <source>
        <strain evidence="1">Hyas-2018</strain>
    </source>
</reference>
<evidence type="ECO:0000313" key="1">
    <source>
        <dbReference type="EMBL" id="KAH6943153.1"/>
    </source>
</evidence>
<dbReference type="EMBL" id="CM023490">
    <property type="protein sequence ID" value="KAH6943153.1"/>
    <property type="molecule type" value="Genomic_DNA"/>
</dbReference>